<dbReference type="EMBL" id="QNQU01000008">
    <property type="protein sequence ID" value="RBQ07594.1"/>
    <property type="molecule type" value="Genomic_DNA"/>
</dbReference>
<comment type="caution">
    <text evidence="9">The sequence shown here is derived from an EMBL/GenBank/DDBJ whole genome shotgun (WGS) entry which is preliminary data.</text>
</comment>
<dbReference type="NCBIfam" id="TIGR04057">
    <property type="entry name" value="SusC_RagA_signa"/>
    <property type="match status" value="1"/>
</dbReference>
<dbReference type="InterPro" id="IPR039426">
    <property type="entry name" value="TonB-dep_rcpt-like"/>
</dbReference>
<dbReference type="InterPro" id="IPR036942">
    <property type="entry name" value="Beta-barrel_TonB_sf"/>
</dbReference>
<evidence type="ECO:0000259" key="8">
    <source>
        <dbReference type="Pfam" id="PF07715"/>
    </source>
</evidence>
<evidence type="ECO:0000256" key="2">
    <source>
        <dbReference type="ARBA" id="ARBA00022448"/>
    </source>
</evidence>
<dbReference type="Proteomes" id="UP000252081">
    <property type="component" value="Unassembled WGS sequence"/>
</dbReference>
<evidence type="ECO:0000256" key="7">
    <source>
        <dbReference type="PROSITE-ProRule" id="PRU01360"/>
    </source>
</evidence>
<accession>A0A366L2Q6</accession>
<dbReference type="Gene3D" id="2.40.170.20">
    <property type="entry name" value="TonB-dependent receptor, beta-barrel domain"/>
    <property type="match status" value="1"/>
</dbReference>
<dbReference type="RefSeq" id="WP_113948768.1">
    <property type="nucleotide sequence ID" value="NZ_QNQU01000008.1"/>
</dbReference>
<comment type="similarity">
    <text evidence="7">Belongs to the TonB-dependent receptor family.</text>
</comment>
<evidence type="ECO:0000313" key="9">
    <source>
        <dbReference type="EMBL" id="RBQ07594.1"/>
    </source>
</evidence>
<dbReference type="SUPFAM" id="SSF56935">
    <property type="entry name" value="Porins"/>
    <property type="match status" value="1"/>
</dbReference>
<dbReference type="InterPro" id="IPR012910">
    <property type="entry name" value="Plug_dom"/>
</dbReference>
<sequence length="1063" mass="118386">MKKLLTNLFFILSFNISYAQYLLKGRILNTTDSTGVSGVSIHVLPGNYSMQSDLAGNFQFNLPSGNYDVYFSHVGYGKQKKSFKITRDLSVDFYLQPLTNELQEVVVHTGYQDLPKERSTGSFVSINAKKLNEQFSTDVLSRLEAVANGVSVNHRSGTNGKLMVRGLSTITGPGQPLVILDNFPYQGDLNNINPNDVESITILKDASASSIWGSRAGNGVIVITTKKAKAGQALNIDFTGNFSITPKPDLYYLSQMSVPDYIGVEQFLYDKGYYNSRINSSSKPPLSPVVELLIANKKGTLSNQALQDALAKLAEQDTRRNILQTNYQNAMARQFALSLRTGGKVTDWTFSAGYDANTSNLEAQSNRLNLNSYNIIRLYPWLTMDIGLRLTQSKSGNGKAGYNDLDNNLNIIYPYLSLADANGNALPIAKNYSLSYLSGLNYNLLADWKYYPLTDYLENDIGQTTRDIVSNFGLNVTVFKGFKASVKYQYEFQQFYARSLFGANSFTARNLVNLFTQVSNTGVATYRVPKGGLLDETENLLQSQNLRGQLAYSRNFGAHEINIITGAELNENKTKSWGSRLFGYNDENTTFSYPDLTNTYPNYVTGVLNYIDKGPTDRQLRLNRFVSFYGNAAYTYKQRYTLSASARKDASNLFGLNANDKWKPLWSAGFAWNITNESFFKVNWLQELKLRGSYGYSGNVDQSKVAITTIIGSAISPFTGTVESRFDQFVNPDLRWEQVGTFNVGLDFSVLNNRLSGSIEVYKKHAKDLYGSSQVDYTAVPTTILFKNTSAMQAKGLDVLLQSKNITGKFSWISDVNFSLYRDKVLEVYKSGSNGSSYINGGTSIVNAKGYPVFAMFSYRWASLDPQNGNPQGYLNGAVSSNYNAIVGAGTKLSDLSYDGPIFPTVYGNLGNTFSYGALSLTLRLNYKFGYCFRRASIDYNKLFSAGTSHADYALRWQKPGDENFTDVPSMPYPVVSSRESFYSASEQLIEKGDHVRIAYLAITYQLNKEKIKRLPFKSVQLQANASNLGIIWRANKKGLDPDYTTSTIPPSKFFSLGLRATF</sequence>
<comment type="subcellular location">
    <subcellularLocation>
        <location evidence="1 7">Cell outer membrane</location>
        <topology evidence="1 7">Multi-pass membrane protein</topology>
    </subcellularLocation>
</comment>
<dbReference type="Gene3D" id="2.170.130.10">
    <property type="entry name" value="TonB-dependent receptor, plug domain"/>
    <property type="match status" value="1"/>
</dbReference>
<dbReference type="InterPro" id="IPR008969">
    <property type="entry name" value="CarboxyPept-like_regulatory"/>
</dbReference>
<dbReference type="Pfam" id="PF07715">
    <property type="entry name" value="Plug"/>
    <property type="match status" value="1"/>
</dbReference>
<reference evidence="9 10" key="1">
    <citation type="submission" date="2018-07" db="EMBL/GenBank/DDBJ databases">
        <title>A draft genome of a endophytic bacteria, a new species of Pedobacter.</title>
        <authorList>
            <person name="Zhang Z.D."/>
            <person name="Chen Z.J."/>
        </authorList>
    </citation>
    <scope>NUCLEOTIDE SEQUENCE [LARGE SCALE GENOMIC DNA]</scope>
    <source>
        <strain evidence="9 10">RS10</strain>
    </source>
</reference>
<evidence type="ECO:0000313" key="10">
    <source>
        <dbReference type="Proteomes" id="UP000252081"/>
    </source>
</evidence>
<evidence type="ECO:0000256" key="4">
    <source>
        <dbReference type="ARBA" id="ARBA00022692"/>
    </source>
</evidence>
<keyword evidence="2 7" id="KW-0813">Transport</keyword>
<dbReference type="SUPFAM" id="SSF49464">
    <property type="entry name" value="Carboxypeptidase regulatory domain-like"/>
    <property type="match status" value="1"/>
</dbReference>
<protein>
    <recommendedName>
        <fullName evidence="8">TonB-dependent receptor plug domain-containing protein</fullName>
    </recommendedName>
</protein>
<evidence type="ECO:0000256" key="5">
    <source>
        <dbReference type="ARBA" id="ARBA00023136"/>
    </source>
</evidence>
<gene>
    <name evidence="9" type="ORF">DRW42_10420</name>
</gene>
<name>A0A366L2Q6_9SPHI</name>
<keyword evidence="5 7" id="KW-0472">Membrane</keyword>
<dbReference type="OrthoDB" id="9768177at2"/>
<dbReference type="InterPro" id="IPR023996">
    <property type="entry name" value="TonB-dep_OMP_SusC/RagA"/>
</dbReference>
<keyword evidence="10" id="KW-1185">Reference proteome</keyword>
<keyword evidence="3 7" id="KW-1134">Transmembrane beta strand</keyword>
<keyword evidence="4 7" id="KW-0812">Transmembrane</keyword>
<evidence type="ECO:0000256" key="1">
    <source>
        <dbReference type="ARBA" id="ARBA00004571"/>
    </source>
</evidence>
<keyword evidence="6 7" id="KW-0998">Cell outer membrane</keyword>
<organism evidence="9 10">
    <name type="scientific">Pedobacter miscanthi</name>
    <dbReference type="NCBI Taxonomy" id="2259170"/>
    <lineage>
        <taxon>Bacteria</taxon>
        <taxon>Pseudomonadati</taxon>
        <taxon>Bacteroidota</taxon>
        <taxon>Sphingobacteriia</taxon>
        <taxon>Sphingobacteriales</taxon>
        <taxon>Sphingobacteriaceae</taxon>
        <taxon>Pedobacter</taxon>
    </lineage>
</organism>
<dbReference type="GO" id="GO:0009279">
    <property type="term" value="C:cell outer membrane"/>
    <property type="evidence" value="ECO:0007669"/>
    <property type="project" value="UniProtKB-SubCell"/>
</dbReference>
<dbReference type="InterPro" id="IPR037066">
    <property type="entry name" value="Plug_dom_sf"/>
</dbReference>
<dbReference type="Gene3D" id="2.60.40.1120">
    <property type="entry name" value="Carboxypeptidase-like, regulatory domain"/>
    <property type="match status" value="1"/>
</dbReference>
<dbReference type="NCBIfam" id="TIGR04056">
    <property type="entry name" value="OMP_RagA_SusC"/>
    <property type="match status" value="1"/>
</dbReference>
<dbReference type="PROSITE" id="PS52016">
    <property type="entry name" value="TONB_DEPENDENT_REC_3"/>
    <property type="match status" value="1"/>
</dbReference>
<proteinExistence type="inferred from homology"/>
<dbReference type="Pfam" id="PF13715">
    <property type="entry name" value="CarbopepD_reg_2"/>
    <property type="match status" value="1"/>
</dbReference>
<dbReference type="AlphaFoldDB" id="A0A366L2Q6"/>
<evidence type="ECO:0000256" key="3">
    <source>
        <dbReference type="ARBA" id="ARBA00022452"/>
    </source>
</evidence>
<dbReference type="InterPro" id="IPR023997">
    <property type="entry name" value="TonB-dep_OMP_SusC/RagA_CS"/>
</dbReference>
<evidence type="ECO:0000256" key="6">
    <source>
        <dbReference type="ARBA" id="ARBA00023237"/>
    </source>
</evidence>
<feature type="domain" description="TonB-dependent receptor plug" evidence="8">
    <location>
        <begin position="116"/>
        <end position="220"/>
    </location>
</feature>